<accession>A0A8E6B155</accession>
<feature type="domain" description="RNA polymerase sigma factor 70 region 4 type 2" evidence="9">
    <location>
        <begin position="136"/>
        <end position="184"/>
    </location>
</feature>
<dbReference type="GO" id="GO:0006352">
    <property type="term" value="P:DNA-templated transcription initiation"/>
    <property type="evidence" value="ECO:0007669"/>
    <property type="project" value="InterPro"/>
</dbReference>
<protein>
    <submittedName>
        <fullName evidence="10">RNA polymerase sigma factor</fullName>
    </submittedName>
</protein>
<comment type="similarity">
    <text evidence="1">Belongs to the sigma-70 factor family. ECF subfamily.</text>
</comment>
<dbReference type="GO" id="GO:0016987">
    <property type="term" value="F:sigma factor activity"/>
    <property type="evidence" value="ECO:0007669"/>
    <property type="project" value="UniProtKB-KW"/>
</dbReference>
<dbReference type="Pfam" id="PF04542">
    <property type="entry name" value="Sigma70_r2"/>
    <property type="match status" value="1"/>
</dbReference>
<proteinExistence type="inferred from homology"/>
<feature type="transmembrane region" description="Helical" evidence="7">
    <location>
        <begin position="200"/>
        <end position="222"/>
    </location>
</feature>
<dbReference type="InterPro" id="IPR013324">
    <property type="entry name" value="RNA_pol_sigma_r3/r4-like"/>
</dbReference>
<dbReference type="Gene3D" id="1.10.1740.10">
    <property type="match status" value="1"/>
</dbReference>
<keyword evidence="11" id="KW-1185">Reference proteome</keyword>
<keyword evidence="7" id="KW-0812">Transmembrane</keyword>
<name>A0A8E6B155_9BACT</name>
<feature type="compositionally biased region" description="Polar residues" evidence="6">
    <location>
        <begin position="297"/>
        <end position="320"/>
    </location>
</feature>
<dbReference type="AlphaFoldDB" id="A0A8E6B155"/>
<evidence type="ECO:0000256" key="3">
    <source>
        <dbReference type="ARBA" id="ARBA00023082"/>
    </source>
</evidence>
<feature type="transmembrane region" description="Helical" evidence="7">
    <location>
        <begin position="260"/>
        <end position="281"/>
    </location>
</feature>
<keyword evidence="7" id="KW-1133">Transmembrane helix</keyword>
<dbReference type="PANTHER" id="PTHR43133:SF8">
    <property type="entry name" value="RNA POLYMERASE SIGMA FACTOR HI_1459-RELATED"/>
    <property type="match status" value="1"/>
</dbReference>
<dbReference type="InterPro" id="IPR007627">
    <property type="entry name" value="RNA_pol_sigma70_r2"/>
</dbReference>
<keyword evidence="4" id="KW-0238">DNA-binding</keyword>
<dbReference type="InterPro" id="IPR013249">
    <property type="entry name" value="RNA_pol_sigma70_r4_t2"/>
</dbReference>
<feature type="domain" description="RNA polymerase sigma-70 region 2" evidence="8">
    <location>
        <begin position="46"/>
        <end position="107"/>
    </location>
</feature>
<evidence type="ECO:0000313" key="11">
    <source>
        <dbReference type="Proteomes" id="UP000676194"/>
    </source>
</evidence>
<evidence type="ECO:0000313" key="10">
    <source>
        <dbReference type="EMBL" id="QVL30015.1"/>
    </source>
</evidence>
<reference evidence="10" key="1">
    <citation type="submission" date="2021-05" db="EMBL/GenBank/DDBJ databases">
        <title>Complete genome sequence of the cellulolytic planctomycete Telmatocola sphagniphila SP2T and characterization of the first cellulase from planctomycetes.</title>
        <authorList>
            <person name="Rakitin A.L."/>
            <person name="Beletsky A.V."/>
            <person name="Naumoff D.G."/>
            <person name="Kulichevskaya I.S."/>
            <person name="Mardanov A.V."/>
            <person name="Ravin N.V."/>
            <person name="Dedysh S.N."/>
        </authorList>
    </citation>
    <scope>NUCLEOTIDE SEQUENCE</scope>
    <source>
        <strain evidence="10">SP2T</strain>
    </source>
</reference>
<evidence type="ECO:0000256" key="5">
    <source>
        <dbReference type="ARBA" id="ARBA00023163"/>
    </source>
</evidence>
<dbReference type="KEGG" id="tsph:KIH39_14190"/>
<organism evidence="10 11">
    <name type="scientific">Telmatocola sphagniphila</name>
    <dbReference type="NCBI Taxonomy" id="1123043"/>
    <lineage>
        <taxon>Bacteria</taxon>
        <taxon>Pseudomonadati</taxon>
        <taxon>Planctomycetota</taxon>
        <taxon>Planctomycetia</taxon>
        <taxon>Gemmatales</taxon>
        <taxon>Gemmataceae</taxon>
    </lineage>
</organism>
<evidence type="ECO:0000256" key="4">
    <source>
        <dbReference type="ARBA" id="ARBA00023125"/>
    </source>
</evidence>
<dbReference type="Proteomes" id="UP000676194">
    <property type="component" value="Chromosome"/>
</dbReference>
<evidence type="ECO:0000259" key="9">
    <source>
        <dbReference type="Pfam" id="PF08281"/>
    </source>
</evidence>
<keyword evidence="2" id="KW-0805">Transcription regulation</keyword>
<dbReference type="RefSeq" id="WP_213493898.1">
    <property type="nucleotide sequence ID" value="NZ_CP074694.1"/>
</dbReference>
<dbReference type="GO" id="GO:0003677">
    <property type="term" value="F:DNA binding"/>
    <property type="evidence" value="ECO:0007669"/>
    <property type="project" value="UniProtKB-KW"/>
</dbReference>
<dbReference type="InterPro" id="IPR039425">
    <property type="entry name" value="RNA_pol_sigma-70-like"/>
</dbReference>
<dbReference type="SUPFAM" id="SSF88659">
    <property type="entry name" value="Sigma3 and sigma4 domains of RNA polymerase sigma factors"/>
    <property type="match status" value="1"/>
</dbReference>
<keyword evidence="3" id="KW-0731">Sigma factor</keyword>
<dbReference type="InterPro" id="IPR013325">
    <property type="entry name" value="RNA_pol_sigma_r2"/>
</dbReference>
<evidence type="ECO:0000256" key="1">
    <source>
        <dbReference type="ARBA" id="ARBA00010641"/>
    </source>
</evidence>
<gene>
    <name evidence="10" type="ORF">KIH39_14190</name>
</gene>
<evidence type="ECO:0000256" key="6">
    <source>
        <dbReference type="SAM" id="MobiDB-lite"/>
    </source>
</evidence>
<dbReference type="EMBL" id="CP074694">
    <property type="protein sequence ID" value="QVL30015.1"/>
    <property type="molecule type" value="Genomic_DNA"/>
</dbReference>
<keyword evidence="5" id="KW-0804">Transcription</keyword>
<dbReference type="SUPFAM" id="SSF88946">
    <property type="entry name" value="Sigma2 domain of RNA polymerase sigma factors"/>
    <property type="match status" value="1"/>
</dbReference>
<sequence>MSDSSVKTAIFELRRLLEKDAATHLSDHRLLDLFFQRNDEVAFEILLKRHGSMVWSVARRLLTRTQDAEDAFQAAFLALIKQGKKIRSKESIGGWLYRVVSRIARNLQTQNRPLPLLTEPTVEPKSLFEEKDLWNAVYEEIERLPQKQRAAFIMCVLEGRSNLEAAREIGCPKGTIDSRLSTARHNLLDRLKKRGINPETVLALPTLLVANAAIASAPAVLMRTTLTLISRIVAGEIISSATVPVILSEGVLNTMITVKIKALALVLGLVLFSGAGAAIAWNPSDSPQDTKSKEKATLSSASEVAKSNKTDIQPGTNPGQTPEMVKKSAWETLQTKLPLDQPFEGSLVEFLAILGKLAETKIYWDYEAFSRVNWPIWKSEQLNIVIPQLNADVKLDEVLRIVTSQIKLSENAQGLQVTYRIKHNKIYLVPKFHDNAGQLDPDSKDPPRYTVKEFSEPTYIHRSSDKAVWTLSETIQAIKDATGTNIVVDPAAEKYLEARVALNFQNVPVLTAVFTTVQCGTDLDVVIMDNLLFITTVQKAESLRTKFKSLEKQEKKMLPPQTFENKA</sequence>
<dbReference type="InterPro" id="IPR014284">
    <property type="entry name" value="RNA_pol_sigma-70_dom"/>
</dbReference>
<evidence type="ECO:0000259" key="8">
    <source>
        <dbReference type="Pfam" id="PF04542"/>
    </source>
</evidence>
<dbReference type="InterPro" id="IPR036388">
    <property type="entry name" value="WH-like_DNA-bd_sf"/>
</dbReference>
<evidence type="ECO:0000256" key="2">
    <source>
        <dbReference type="ARBA" id="ARBA00023015"/>
    </source>
</evidence>
<feature type="region of interest" description="Disordered" evidence="6">
    <location>
        <begin position="283"/>
        <end position="323"/>
    </location>
</feature>
<dbReference type="NCBIfam" id="TIGR02937">
    <property type="entry name" value="sigma70-ECF"/>
    <property type="match status" value="1"/>
</dbReference>
<dbReference type="Gene3D" id="1.10.10.10">
    <property type="entry name" value="Winged helix-like DNA-binding domain superfamily/Winged helix DNA-binding domain"/>
    <property type="match status" value="1"/>
</dbReference>
<keyword evidence="7" id="KW-0472">Membrane</keyword>
<evidence type="ECO:0000256" key="7">
    <source>
        <dbReference type="SAM" id="Phobius"/>
    </source>
</evidence>
<dbReference type="PANTHER" id="PTHR43133">
    <property type="entry name" value="RNA POLYMERASE ECF-TYPE SIGMA FACTO"/>
    <property type="match status" value="1"/>
</dbReference>
<dbReference type="Pfam" id="PF08281">
    <property type="entry name" value="Sigma70_r4_2"/>
    <property type="match status" value="1"/>
</dbReference>